<accession>A0A101M268</accession>
<gene>
    <name evidence="1" type="ORF">ABT39_MTgene2829</name>
</gene>
<proteinExistence type="predicted"/>
<evidence type="ECO:0000313" key="1">
    <source>
        <dbReference type="EMBL" id="KUM49604.1"/>
    </source>
</evidence>
<geneLocation type="mitochondrion" evidence="1"/>
<dbReference type="EMBL" id="LKAM01000002">
    <property type="protein sequence ID" value="KUM49604.1"/>
    <property type="molecule type" value="Genomic_DNA"/>
</dbReference>
<protein>
    <submittedName>
        <fullName evidence="1">Uncharacterized protein</fullName>
    </submittedName>
</protein>
<organism evidence="1">
    <name type="scientific">Picea glauca</name>
    <name type="common">White spruce</name>
    <name type="synonym">Pinus glauca</name>
    <dbReference type="NCBI Taxonomy" id="3330"/>
    <lineage>
        <taxon>Eukaryota</taxon>
        <taxon>Viridiplantae</taxon>
        <taxon>Streptophyta</taxon>
        <taxon>Embryophyta</taxon>
        <taxon>Tracheophyta</taxon>
        <taxon>Spermatophyta</taxon>
        <taxon>Pinopsida</taxon>
        <taxon>Pinidae</taxon>
        <taxon>Conifers I</taxon>
        <taxon>Pinales</taxon>
        <taxon>Pinaceae</taxon>
        <taxon>Picea</taxon>
    </lineage>
</organism>
<keyword evidence="1" id="KW-0496">Mitochondrion</keyword>
<sequence>MTGYYAGLPYPYLLAMSGERATVGKSLRVRDKSKRLFHSTNHNYLFWSIYMEGNSYVPRTGLYSILSLLKELGPMQLSYLLPKGLYQSGISSTGFSHFK</sequence>
<reference evidence="1" key="1">
    <citation type="journal article" date="2015" name="Genome Biol. Evol.">
        <title>Organellar Genomes of White Spruce (Picea glauca): Assembly and Annotation.</title>
        <authorList>
            <person name="Jackman S.D."/>
            <person name="Warren R.L."/>
            <person name="Gibb E.A."/>
            <person name="Vandervalk B.P."/>
            <person name="Mohamadi H."/>
            <person name="Chu J."/>
            <person name="Raymond A."/>
            <person name="Pleasance S."/>
            <person name="Coope R."/>
            <person name="Wildung M.R."/>
            <person name="Ritland C.E."/>
            <person name="Bousquet J."/>
            <person name="Jones S.J."/>
            <person name="Bohlmann J."/>
            <person name="Birol I."/>
        </authorList>
    </citation>
    <scope>NUCLEOTIDE SEQUENCE [LARGE SCALE GENOMIC DNA]</scope>
    <source>
        <tissue evidence="1">Flushing bud</tissue>
    </source>
</reference>
<name>A0A101M268_PICGL</name>
<comment type="caution">
    <text evidence="1">The sequence shown here is derived from an EMBL/GenBank/DDBJ whole genome shotgun (WGS) entry which is preliminary data.</text>
</comment>
<dbReference type="AlphaFoldDB" id="A0A101M268"/>